<evidence type="ECO:0000313" key="1">
    <source>
        <dbReference type="EMBL" id="QIW62008.1"/>
    </source>
</evidence>
<dbReference type="Proteomes" id="UP000503310">
    <property type="component" value="Chromosome"/>
</dbReference>
<proteinExistence type="predicted"/>
<dbReference type="RefSeq" id="WP_167845024.1">
    <property type="nucleotide sequence ID" value="NZ_CP047225.1"/>
</dbReference>
<reference evidence="1 2" key="1">
    <citation type="submission" date="2019-12" db="EMBL/GenBank/DDBJ databases">
        <title>Sequencing and analysis of the whole genome of Mycoplasma gallinaceum strain Peacock20181011.</title>
        <authorList>
            <person name="Liu X."/>
            <person name="Qin Z."/>
            <person name="Xu H."/>
        </authorList>
    </citation>
    <scope>NUCLEOTIDE SEQUENCE [LARGE SCALE GENOMIC DNA]</scope>
    <source>
        <strain evidence="1 2">Peacock20181011</strain>
    </source>
</reference>
<sequence length="59" mass="6946">MIHLFDAEPEEYLIKNKAPVMISFVNLKKWAGYNVVIYVWNSKTGKYLIHYGWPDGRNS</sequence>
<organism evidence="1 2">
    <name type="scientific">Mycoplasmopsis gallinacea</name>
    <dbReference type="NCBI Taxonomy" id="29556"/>
    <lineage>
        <taxon>Bacteria</taxon>
        <taxon>Bacillati</taxon>
        <taxon>Mycoplasmatota</taxon>
        <taxon>Mycoplasmoidales</taxon>
        <taxon>Metamycoplasmataceae</taxon>
        <taxon>Mycoplasmopsis</taxon>
    </lineage>
</organism>
<accession>A0A6H0V208</accession>
<gene>
    <name evidence="1" type="ORF">GOQ20_00800</name>
</gene>
<dbReference type="AlphaFoldDB" id="A0A6H0V208"/>
<name>A0A6H0V208_9BACT</name>
<dbReference type="EMBL" id="CP047225">
    <property type="protein sequence ID" value="QIW62008.1"/>
    <property type="molecule type" value="Genomic_DNA"/>
</dbReference>
<evidence type="ECO:0000313" key="2">
    <source>
        <dbReference type="Proteomes" id="UP000503310"/>
    </source>
</evidence>
<protein>
    <submittedName>
        <fullName evidence="1">Uncharacterized protein</fullName>
    </submittedName>
</protein>